<dbReference type="EMBL" id="CP039353">
    <property type="protein sequence ID" value="QCE06838.1"/>
    <property type="molecule type" value="Genomic_DNA"/>
</dbReference>
<gene>
    <name evidence="1" type="ORF">DEO72_LG9g1852</name>
</gene>
<protein>
    <submittedName>
        <fullName evidence="1">Uncharacterized protein</fullName>
    </submittedName>
</protein>
<evidence type="ECO:0000313" key="1">
    <source>
        <dbReference type="EMBL" id="QCE06838.1"/>
    </source>
</evidence>
<evidence type="ECO:0000313" key="2">
    <source>
        <dbReference type="Proteomes" id="UP000501690"/>
    </source>
</evidence>
<reference evidence="1 2" key="1">
    <citation type="submission" date="2019-04" db="EMBL/GenBank/DDBJ databases">
        <title>An improved genome assembly and genetic linkage map for asparagus bean, Vigna unguiculata ssp. sesquipedialis.</title>
        <authorList>
            <person name="Xia Q."/>
            <person name="Zhang R."/>
            <person name="Dong Y."/>
        </authorList>
    </citation>
    <scope>NUCLEOTIDE SEQUENCE [LARGE SCALE GENOMIC DNA]</scope>
    <source>
        <tissue evidence="1">Leaf</tissue>
    </source>
</reference>
<name>A0A4D6N0N4_VIGUN</name>
<sequence>MRCLKDIAISGPASQLKDTNTANHGGRSMDQIHKEGINSTFPIARKGSEVQQRGNSFQSLRDRIWTFGIGSKVQGIRSKLQDA</sequence>
<keyword evidence="2" id="KW-1185">Reference proteome</keyword>
<proteinExistence type="predicted"/>
<dbReference type="Proteomes" id="UP000501690">
    <property type="component" value="Linkage Group LG9"/>
</dbReference>
<dbReference type="AlphaFoldDB" id="A0A4D6N0N4"/>
<accession>A0A4D6N0N4</accession>
<organism evidence="1 2">
    <name type="scientific">Vigna unguiculata</name>
    <name type="common">Cowpea</name>
    <dbReference type="NCBI Taxonomy" id="3917"/>
    <lineage>
        <taxon>Eukaryota</taxon>
        <taxon>Viridiplantae</taxon>
        <taxon>Streptophyta</taxon>
        <taxon>Embryophyta</taxon>
        <taxon>Tracheophyta</taxon>
        <taxon>Spermatophyta</taxon>
        <taxon>Magnoliopsida</taxon>
        <taxon>eudicotyledons</taxon>
        <taxon>Gunneridae</taxon>
        <taxon>Pentapetalae</taxon>
        <taxon>rosids</taxon>
        <taxon>fabids</taxon>
        <taxon>Fabales</taxon>
        <taxon>Fabaceae</taxon>
        <taxon>Papilionoideae</taxon>
        <taxon>50 kb inversion clade</taxon>
        <taxon>NPAAA clade</taxon>
        <taxon>indigoferoid/millettioid clade</taxon>
        <taxon>Phaseoleae</taxon>
        <taxon>Vigna</taxon>
    </lineage>
</organism>